<name>A0A9P8TMN7_WICPI</name>
<reference evidence="1" key="1">
    <citation type="journal article" date="2021" name="Open Biol.">
        <title>Shared evolutionary footprints suggest mitochondrial oxidative damage underlies multiple complex I losses in fungi.</title>
        <authorList>
            <person name="Schikora-Tamarit M.A."/>
            <person name="Marcet-Houben M."/>
            <person name="Nosek J."/>
            <person name="Gabaldon T."/>
        </authorList>
    </citation>
    <scope>NUCLEOTIDE SEQUENCE</scope>
    <source>
        <strain evidence="1">CBS2887</strain>
    </source>
</reference>
<reference evidence="1" key="2">
    <citation type="submission" date="2021-01" db="EMBL/GenBank/DDBJ databases">
        <authorList>
            <person name="Schikora-Tamarit M.A."/>
        </authorList>
    </citation>
    <scope>NUCLEOTIDE SEQUENCE</scope>
    <source>
        <strain evidence="1">CBS2887</strain>
    </source>
</reference>
<gene>
    <name evidence="1" type="ORF">WICPIJ_005131</name>
</gene>
<sequence>MATLVLPAPVGAQSKMLASSSNAVGYTLDWILFKVEVSPLGKADLAHSGNVEIGTKLASSVGLGGGGIWISSYCFFTLLKESFGKLTLVLVIRWEPWSNVRSSKLTIFGFLTCSDATFLLLAPPPSSCSSDSRLSDVSLERFKSMFCNFSRIAALSLSLVALDNLRPQTITSLLSISSWIKAEFSIPKSSMRFCSKTMMEDFE</sequence>
<proteinExistence type="predicted"/>
<organism evidence="1 2">
    <name type="scientific">Wickerhamomyces pijperi</name>
    <name type="common">Yeast</name>
    <name type="synonym">Pichia pijperi</name>
    <dbReference type="NCBI Taxonomy" id="599730"/>
    <lineage>
        <taxon>Eukaryota</taxon>
        <taxon>Fungi</taxon>
        <taxon>Dikarya</taxon>
        <taxon>Ascomycota</taxon>
        <taxon>Saccharomycotina</taxon>
        <taxon>Saccharomycetes</taxon>
        <taxon>Phaffomycetales</taxon>
        <taxon>Wickerhamomycetaceae</taxon>
        <taxon>Wickerhamomyces</taxon>
    </lineage>
</organism>
<comment type="caution">
    <text evidence="1">The sequence shown here is derived from an EMBL/GenBank/DDBJ whole genome shotgun (WGS) entry which is preliminary data.</text>
</comment>
<dbReference type="Proteomes" id="UP000774326">
    <property type="component" value="Unassembled WGS sequence"/>
</dbReference>
<evidence type="ECO:0000313" key="2">
    <source>
        <dbReference type="Proteomes" id="UP000774326"/>
    </source>
</evidence>
<evidence type="ECO:0000313" key="1">
    <source>
        <dbReference type="EMBL" id="KAH3683931.1"/>
    </source>
</evidence>
<dbReference type="AlphaFoldDB" id="A0A9P8TMN7"/>
<dbReference type="EMBL" id="JAEUBG010002873">
    <property type="protein sequence ID" value="KAH3683931.1"/>
    <property type="molecule type" value="Genomic_DNA"/>
</dbReference>
<keyword evidence="2" id="KW-1185">Reference proteome</keyword>
<accession>A0A9P8TMN7</accession>
<protein>
    <submittedName>
        <fullName evidence="1">Uncharacterized protein</fullName>
    </submittedName>
</protein>